<evidence type="ECO:0000313" key="2">
    <source>
        <dbReference type="Proteomes" id="UP000019028"/>
    </source>
</evidence>
<sequence>MANYGMEIWRQDGSFFASPQYTPMVLVKVIDLTVTAQTGGITQSYATGIPSSQRAILFIKATSDNKVGALTSLEINNSEWVANVILDNSTPSGTYGFRLYVFGNYVPNPSGWGIAFYDASGKCIYTGTSLPLQIKRVDNINGLSGFSAAAYSGFSYAVNQPTSPGDPNIGVTIFYNWMGASDGIAPVVYFVAQYNGGAPDLPVSMTKSLYIETQFYDDNYQFSLQ</sequence>
<dbReference type="OrthoDB" id="6443934at2"/>
<dbReference type="KEGG" id="sod:Sant_2872"/>
<dbReference type="HOGENOM" id="CLU_1229217_0_0_6"/>
<dbReference type="Proteomes" id="UP000019028">
    <property type="component" value="Chromosome"/>
</dbReference>
<protein>
    <submittedName>
        <fullName evidence="1">Phage-like protein</fullName>
    </submittedName>
</protein>
<name>W0I081_9GAMM</name>
<dbReference type="RefSeq" id="WP_025423028.1">
    <property type="nucleotide sequence ID" value="NZ_CP006569.1"/>
</dbReference>
<dbReference type="AlphaFoldDB" id="W0I081"/>
<reference evidence="1 2" key="1">
    <citation type="journal article" date="2014" name="Genome Biol. Evol.">
        <title>Genome degeneration and adaptation in a nascent stage of symbiosis.</title>
        <authorList>
            <person name="Oakeson K.F."/>
            <person name="Gil R."/>
            <person name="Clayton A.L."/>
            <person name="Dunn D.M."/>
            <person name="von Niederhausern A.C."/>
            <person name="Hamil C."/>
            <person name="Aoyagi A."/>
            <person name="Duval B."/>
            <person name="Baca A."/>
            <person name="Silva F.J."/>
            <person name="Vallier A."/>
            <person name="Jackson D.G."/>
            <person name="Latorre A."/>
            <person name="Weiss R.B."/>
            <person name="Heddi A."/>
            <person name="Moya A."/>
            <person name="Dale C."/>
        </authorList>
    </citation>
    <scope>NUCLEOTIDE SEQUENCE [LARGE SCALE GENOMIC DNA]</scope>
    <source>
        <strain evidence="1 2">HS1</strain>
    </source>
</reference>
<evidence type="ECO:0000313" key="1">
    <source>
        <dbReference type="EMBL" id="AHF77885.1"/>
    </source>
</evidence>
<proteinExistence type="predicted"/>
<organism evidence="1 2">
    <name type="scientific">Sodalis praecaptivus</name>
    <dbReference type="NCBI Taxonomy" id="1239307"/>
    <lineage>
        <taxon>Bacteria</taxon>
        <taxon>Pseudomonadati</taxon>
        <taxon>Pseudomonadota</taxon>
        <taxon>Gammaproteobacteria</taxon>
        <taxon>Enterobacterales</taxon>
        <taxon>Bruguierivoracaceae</taxon>
        <taxon>Sodalis</taxon>
    </lineage>
</organism>
<dbReference type="EMBL" id="CP006569">
    <property type="protein sequence ID" value="AHF77885.1"/>
    <property type="molecule type" value="Genomic_DNA"/>
</dbReference>
<gene>
    <name evidence="1" type="ORF">Sant_2872</name>
</gene>
<dbReference type="PATRIC" id="fig|1239307.3.peg.3191"/>
<keyword evidence="2" id="KW-1185">Reference proteome</keyword>
<accession>W0I081</accession>